<evidence type="ECO:0000313" key="1">
    <source>
        <dbReference type="EMBL" id="OQN97352.1"/>
    </source>
</evidence>
<dbReference type="Proteomes" id="UP000192596">
    <property type="component" value="Unassembled WGS sequence"/>
</dbReference>
<gene>
    <name evidence="1" type="ORF">B0A48_16416</name>
</gene>
<proteinExistence type="predicted"/>
<dbReference type="EMBL" id="NAJO01000055">
    <property type="protein sequence ID" value="OQN97352.1"/>
    <property type="molecule type" value="Genomic_DNA"/>
</dbReference>
<dbReference type="AlphaFoldDB" id="A0A1V8SDW5"/>
<keyword evidence="2" id="KW-1185">Reference proteome</keyword>
<organism evidence="1 2">
    <name type="scientific">Cryoendolithus antarcticus</name>
    <dbReference type="NCBI Taxonomy" id="1507870"/>
    <lineage>
        <taxon>Eukaryota</taxon>
        <taxon>Fungi</taxon>
        <taxon>Dikarya</taxon>
        <taxon>Ascomycota</taxon>
        <taxon>Pezizomycotina</taxon>
        <taxon>Dothideomycetes</taxon>
        <taxon>Dothideomycetidae</taxon>
        <taxon>Cladosporiales</taxon>
        <taxon>Cladosporiaceae</taxon>
        <taxon>Cryoendolithus</taxon>
    </lineage>
</organism>
<dbReference type="InParanoid" id="A0A1V8SDW5"/>
<sequence length="110" mass="11843">MPPASVLSAPPDAESILCWLAVETDHGLVYIDVQDSRPAGTIVAPSVLDLEIHEAGDPAAFAWINFKGDIWNGPTAEHPIDAPFTDDTLFSLNLVKANDTSTIIRNVMCK</sequence>
<accession>A0A1V8SDW5</accession>
<protein>
    <submittedName>
        <fullName evidence="1">Uncharacterized protein</fullName>
    </submittedName>
</protein>
<comment type="caution">
    <text evidence="1">The sequence shown here is derived from an EMBL/GenBank/DDBJ whole genome shotgun (WGS) entry which is preliminary data.</text>
</comment>
<name>A0A1V8SDW5_9PEZI</name>
<reference evidence="2" key="1">
    <citation type="submission" date="2017-03" db="EMBL/GenBank/DDBJ databases">
        <title>Genomes of endolithic fungi from Antarctica.</title>
        <authorList>
            <person name="Coleine C."/>
            <person name="Masonjones S."/>
            <person name="Stajich J.E."/>
        </authorList>
    </citation>
    <scope>NUCLEOTIDE SEQUENCE [LARGE SCALE GENOMIC DNA]</scope>
    <source>
        <strain evidence="2">CCFEE 5527</strain>
    </source>
</reference>
<evidence type="ECO:0000313" key="2">
    <source>
        <dbReference type="Proteomes" id="UP000192596"/>
    </source>
</evidence>